<dbReference type="RefSeq" id="WP_379666385.1">
    <property type="nucleotide sequence ID" value="NZ_JBHULH010000004.1"/>
</dbReference>
<dbReference type="Pfam" id="PF14060">
    <property type="entry name" value="DUF4252"/>
    <property type="match status" value="1"/>
</dbReference>
<keyword evidence="3" id="KW-1185">Reference proteome</keyword>
<keyword evidence="1" id="KW-0732">Signal</keyword>
<dbReference type="EMBL" id="JBHULH010000004">
    <property type="protein sequence ID" value="MFD2567675.1"/>
    <property type="molecule type" value="Genomic_DNA"/>
</dbReference>
<proteinExistence type="predicted"/>
<feature type="chain" id="PRO_5046991518" evidence="1">
    <location>
        <begin position="18"/>
        <end position="176"/>
    </location>
</feature>
<dbReference type="InterPro" id="IPR025348">
    <property type="entry name" value="DUF4252"/>
</dbReference>
<sequence>MKKVILLIALVAAPVLSYGQSIFDKLEDMDGVSSVIVSKDAFEILSKFNAESLKDNDAMEVFKMVQDLNELKVFSTDKADVAAKMETMVKSAVKGQKLTELMRLKEDKSRVFIYVKAGKNKDFVSEVLMFIKGIDKHTNGIAESVVVSLTGNIDINKLSKLADTFTKSNNVKVKVN</sequence>
<name>A0ABW5LSD7_9FLAO</name>
<evidence type="ECO:0000313" key="2">
    <source>
        <dbReference type="EMBL" id="MFD2567675.1"/>
    </source>
</evidence>
<reference evidence="3" key="1">
    <citation type="journal article" date="2019" name="Int. J. Syst. Evol. Microbiol.">
        <title>The Global Catalogue of Microorganisms (GCM) 10K type strain sequencing project: providing services to taxonomists for standard genome sequencing and annotation.</title>
        <authorList>
            <consortium name="The Broad Institute Genomics Platform"/>
            <consortium name="The Broad Institute Genome Sequencing Center for Infectious Disease"/>
            <person name="Wu L."/>
            <person name="Ma J."/>
        </authorList>
    </citation>
    <scope>NUCLEOTIDE SEQUENCE [LARGE SCALE GENOMIC DNA]</scope>
    <source>
        <strain evidence="3">KCTC 52127</strain>
    </source>
</reference>
<evidence type="ECO:0000256" key="1">
    <source>
        <dbReference type="SAM" id="SignalP"/>
    </source>
</evidence>
<protein>
    <submittedName>
        <fullName evidence="2">DUF4252 domain-containing protein</fullName>
    </submittedName>
</protein>
<feature type="signal peptide" evidence="1">
    <location>
        <begin position="1"/>
        <end position="17"/>
    </location>
</feature>
<organism evidence="2 3">
    <name type="scientific">Pseudotenacibaculum haliotis</name>
    <dbReference type="NCBI Taxonomy" id="1862138"/>
    <lineage>
        <taxon>Bacteria</taxon>
        <taxon>Pseudomonadati</taxon>
        <taxon>Bacteroidota</taxon>
        <taxon>Flavobacteriia</taxon>
        <taxon>Flavobacteriales</taxon>
        <taxon>Flavobacteriaceae</taxon>
        <taxon>Pseudotenacibaculum</taxon>
    </lineage>
</organism>
<gene>
    <name evidence="2" type="ORF">ACFSRZ_09845</name>
</gene>
<accession>A0ABW5LSD7</accession>
<comment type="caution">
    <text evidence="2">The sequence shown here is derived from an EMBL/GenBank/DDBJ whole genome shotgun (WGS) entry which is preliminary data.</text>
</comment>
<dbReference type="Proteomes" id="UP001597508">
    <property type="component" value="Unassembled WGS sequence"/>
</dbReference>
<evidence type="ECO:0000313" key="3">
    <source>
        <dbReference type="Proteomes" id="UP001597508"/>
    </source>
</evidence>